<dbReference type="RefSeq" id="WP_163098450.1">
    <property type="nucleotide sequence ID" value="NZ_CP127523.1"/>
</dbReference>
<organism evidence="1">
    <name type="scientific">Acidithiobacillus ferrianus</name>
    <dbReference type="NCBI Taxonomy" id="2678518"/>
    <lineage>
        <taxon>Bacteria</taxon>
        <taxon>Pseudomonadati</taxon>
        <taxon>Pseudomonadota</taxon>
        <taxon>Acidithiobacillia</taxon>
        <taxon>Acidithiobacillales</taxon>
        <taxon>Acidithiobacillaceae</taxon>
        <taxon>Acidithiobacillus</taxon>
    </lineage>
</organism>
<protein>
    <submittedName>
        <fullName evidence="1">Uncharacterized protein</fullName>
    </submittedName>
</protein>
<reference evidence="1" key="1">
    <citation type="submission" date="2019-11" db="EMBL/GenBank/DDBJ databases">
        <title>Acidithiobacillus ferrianus sp. nov.: a facultatively anaerobic and extremely acidophilic chemolithoautotroph.</title>
        <authorList>
            <person name="Norris P.R."/>
            <person name="Falagan C."/>
            <person name="Moya-Beltran A."/>
            <person name="Castro M."/>
            <person name="Quatrini R."/>
            <person name="Johnson D.B."/>
        </authorList>
    </citation>
    <scope>NUCLEOTIDE SEQUENCE [LARGE SCALE GENOMIC DNA]</scope>
    <source>
        <strain evidence="1">MG</strain>
    </source>
</reference>
<dbReference type="AlphaFoldDB" id="A0A845UNU9"/>
<accession>A0A845UNU9</accession>
<evidence type="ECO:0000313" key="1">
    <source>
        <dbReference type="EMBL" id="NDU43228.1"/>
    </source>
</evidence>
<name>A0A845UNU9_9PROT</name>
<dbReference type="EMBL" id="WNJL01000037">
    <property type="protein sequence ID" value="NDU43228.1"/>
    <property type="molecule type" value="Genomic_DNA"/>
</dbReference>
<sequence>MKTNANDKMSWLLYGIGVCLGILLMPQALAGDFILTAAPTVPDPVLAKMCGRGELGGHIVFFGIQMQTQWQQGATTQSSSLNVALNNSGNTFVPTITFVQNNVQLSRQLAPKDVRMQAAGLNNVHGVTQGIQIGGDHNTVGNNVTMNVVRGQPDILATDSGDILAMGTHTVGNTTLTINPDTLSMMINNGASQVTQQIGANGLAQLVQLAANNSNIRNNMTLTVGESATNLSQQINLAGLQGMLNNMRALPVP</sequence>
<proteinExistence type="predicted"/>
<comment type="caution">
    <text evidence="1">The sequence shown here is derived from an EMBL/GenBank/DDBJ whole genome shotgun (WGS) entry which is preliminary data.</text>
</comment>
<gene>
    <name evidence="1" type="ORF">GL267_11475</name>
</gene>